<dbReference type="AlphaFoldDB" id="K1T6H6"/>
<evidence type="ECO:0000256" key="3">
    <source>
        <dbReference type="ARBA" id="ARBA00023125"/>
    </source>
</evidence>
<comment type="caution">
    <text evidence="9">The sequence shown here is derived from an EMBL/GenBank/DDBJ whole genome shotgun (WGS) entry which is preliminary data.</text>
</comment>
<dbReference type="GO" id="GO:0005737">
    <property type="term" value="C:cytoplasm"/>
    <property type="evidence" value="ECO:0007669"/>
    <property type="project" value="UniProtKB-SubCell"/>
</dbReference>
<dbReference type="PANTHER" id="PTHR42756">
    <property type="entry name" value="TRANSCRIPTIONAL REGULATOR, MARR"/>
    <property type="match status" value="1"/>
</dbReference>
<dbReference type="GO" id="GO:0003700">
    <property type="term" value="F:DNA-binding transcription factor activity"/>
    <property type="evidence" value="ECO:0007669"/>
    <property type="project" value="InterPro"/>
</dbReference>
<evidence type="ECO:0000259" key="8">
    <source>
        <dbReference type="PROSITE" id="PS50995"/>
    </source>
</evidence>
<comment type="subcellular location">
    <subcellularLocation>
        <location evidence="1">Cytoplasm</location>
    </subcellularLocation>
</comment>
<protein>
    <recommendedName>
        <fullName evidence="6">HTH-type transcriptional regulator SarZ</fullName>
    </recommendedName>
    <alternativeName>
        <fullName evidence="7">Staphylococcal accessory regulator Z</fullName>
    </alternativeName>
</protein>
<feature type="domain" description="HTH marR-type" evidence="8">
    <location>
        <begin position="1"/>
        <end position="107"/>
    </location>
</feature>
<name>K1T6H6_9ZZZZ</name>
<evidence type="ECO:0000256" key="1">
    <source>
        <dbReference type="ARBA" id="ARBA00004496"/>
    </source>
</evidence>
<sequence>MERLMTTFEKINDVLVHLFQEIWELEEKAIITEEFKDITNNDMHIIEAVGLGEGNNMTTIAKKMKITVGSLTTSMNSLVKKHYVERNRSEEDRRIVNITLTEKGIKA</sequence>
<dbReference type="GO" id="GO:0003677">
    <property type="term" value="F:DNA binding"/>
    <property type="evidence" value="ECO:0007669"/>
    <property type="project" value="UniProtKB-KW"/>
</dbReference>
<evidence type="ECO:0000256" key="2">
    <source>
        <dbReference type="ARBA" id="ARBA00023015"/>
    </source>
</evidence>
<dbReference type="InterPro" id="IPR036388">
    <property type="entry name" value="WH-like_DNA-bd_sf"/>
</dbReference>
<dbReference type="InterPro" id="IPR055166">
    <property type="entry name" value="Transc_reg_Sar_Rot_HTH"/>
</dbReference>
<evidence type="ECO:0000313" key="9">
    <source>
        <dbReference type="EMBL" id="EKC54991.1"/>
    </source>
</evidence>
<evidence type="ECO:0000256" key="6">
    <source>
        <dbReference type="ARBA" id="ARBA00047188"/>
    </source>
</evidence>
<keyword evidence="3" id="KW-0238">DNA-binding</keyword>
<dbReference type="PROSITE" id="PS50995">
    <property type="entry name" value="HTH_MARR_2"/>
    <property type="match status" value="1"/>
</dbReference>
<accession>K1T6H6</accession>
<dbReference type="PANTHER" id="PTHR42756:SF1">
    <property type="entry name" value="TRANSCRIPTIONAL REPRESSOR OF EMRAB OPERON"/>
    <property type="match status" value="1"/>
</dbReference>
<reference evidence="9" key="1">
    <citation type="journal article" date="2013" name="Environ. Microbiol.">
        <title>Microbiota from the distal guts of lean and obese adolescents exhibit partial functional redundancy besides clear differences in community structure.</title>
        <authorList>
            <person name="Ferrer M."/>
            <person name="Ruiz A."/>
            <person name="Lanza F."/>
            <person name="Haange S.B."/>
            <person name="Oberbach A."/>
            <person name="Till H."/>
            <person name="Bargiela R."/>
            <person name="Campoy C."/>
            <person name="Segura M.T."/>
            <person name="Richter M."/>
            <person name="von Bergen M."/>
            <person name="Seifert J."/>
            <person name="Suarez A."/>
        </authorList>
    </citation>
    <scope>NUCLEOTIDE SEQUENCE</scope>
</reference>
<keyword evidence="2" id="KW-0805">Transcription regulation</keyword>
<organism evidence="9">
    <name type="scientific">human gut metagenome</name>
    <dbReference type="NCBI Taxonomy" id="408170"/>
    <lineage>
        <taxon>unclassified sequences</taxon>
        <taxon>metagenomes</taxon>
        <taxon>organismal metagenomes</taxon>
    </lineage>
</organism>
<proteinExistence type="inferred from homology"/>
<evidence type="ECO:0000256" key="4">
    <source>
        <dbReference type="ARBA" id="ARBA00023163"/>
    </source>
</evidence>
<feature type="non-terminal residue" evidence="9">
    <location>
        <position position="107"/>
    </location>
</feature>
<dbReference type="InterPro" id="IPR036390">
    <property type="entry name" value="WH_DNA-bd_sf"/>
</dbReference>
<gene>
    <name evidence="9" type="ORF">OBE_11784</name>
</gene>
<dbReference type="PRINTS" id="PR00598">
    <property type="entry name" value="HTHMARR"/>
</dbReference>
<dbReference type="Gene3D" id="1.10.10.10">
    <property type="entry name" value="Winged helix-like DNA-binding domain superfamily/Winged helix DNA-binding domain"/>
    <property type="match status" value="1"/>
</dbReference>
<evidence type="ECO:0000256" key="5">
    <source>
        <dbReference type="ARBA" id="ARBA00046337"/>
    </source>
</evidence>
<comment type="similarity">
    <text evidence="5">Belongs to the SarZ family.</text>
</comment>
<dbReference type="Pfam" id="PF22381">
    <property type="entry name" value="Staph_reg_Sar_Rot"/>
    <property type="match status" value="1"/>
</dbReference>
<keyword evidence="4" id="KW-0804">Transcription</keyword>
<evidence type="ECO:0000256" key="7">
    <source>
        <dbReference type="ARBA" id="ARBA00047207"/>
    </source>
</evidence>
<dbReference type="SUPFAM" id="SSF46785">
    <property type="entry name" value="Winged helix' DNA-binding domain"/>
    <property type="match status" value="1"/>
</dbReference>
<dbReference type="InterPro" id="IPR000835">
    <property type="entry name" value="HTH_MarR-typ"/>
</dbReference>
<dbReference type="EMBL" id="AJWZ01008128">
    <property type="protein sequence ID" value="EKC54991.1"/>
    <property type="molecule type" value="Genomic_DNA"/>
</dbReference>